<dbReference type="RefSeq" id="WP_011128311.1">
    <property type="nucleotide sequence ID" value="NC_005070.1"/>
</dbReference>
<dbReference type="KEGG" id="syw:SYNW1447"/>
<dbReference type="HOGENOM" id="CLU_211103_0_0_3"/>
<feature type="transmembrane region" description="Helical" evidence="1">
    <location>
        <begin position="6"/>
        <end position="25"/>
    </location>
</feature>
<gene>
    <name evidence="2" type="ordered locus">SYNW1447</name>
</gene>
<name>Q7U692_PARMW</name>
<keyword evidence="1" id="KW-0472">Membrane</keyword>
<reference evidence="2 3" key="1">
    <citation type="journal article" date="2003" name="Nature">
        <title>The genome of a motile marine Synechococcus.</title>
        <authorList>
            <person name="Palenik B."/>
            <person name="Brahamsha B."/>
            <person name="Larimer F."/>
            <person name="Land M."/>
            <person name="Hauser L."/>
            <person name="Chain P."/>
            <person name="Lamerdin J."/>
            <person name="Regala W."/>
            <person name="Allen E.A."/>
            <person name="McCarren J."/>
            <person name="Paulsen I."/>
            <person name="Dufresne A."/>
            <person name="Partensky F."/>
            <person name="Webb E."/>
            <person name="Waterbury J."/>
        </authorList>
    </citation>
    <scope>NUCLEOTIDE SEQUENCE [LARGE SCALE GENOMIC DNA]</scope>
    <source>
        <strain evidence="2 3">WH8102</strain>
    </source>
</reference>
<dbReference type="EMBL" id="BX569693">
    <property type="protein sequence ID" value="CAE07962.1"/>
    <property type="molecule type" value="Genomic_DNA"/>
</dbReference>
<keyword evidence="3" id="KW-1185">Reference proteome</keyword>
<proteinExistence type="predicted"/>
<sequence>MEWNSATASLLVTGTLFAALQLWLIRSLVRRNRRRRGAEPLSQQDFRQELERIFRKTT</sequence>
<organism evidence="2 3">
    <name type="scientific">Parasynechococcus marenigrum (strain WH8102)</name>
    <dbReference type="NCBI Taxonomy" id="84588"/>
    <lineage>
        <taxon>Bacteria</taxon>
        <taxon>Bacillati</taxon>
        <taxon>Cyanobacteriota</taxon>
        <taxon>Cyanophyceae</taxon>
        <taxon>Synechococcales</taxon>
        <taxon>Prochlorococcaceae</taxon>
        <taxon>Parasynechococcus</taxon>
        <taxon>Parasynechococcus marenigrum</taxon>
    </lineage>
</organism>
<keyword evidence="1" id="KW-0812">Transmembrane</keyword>
<protein>
    <submittedName>
        <fullName evidence="2">Uncharacterized protein</fullName>
    </submittedName>
</protein>
<dbReference type="Proteomes" id="UP000001422">
    <property type="component" value="Chromosome"/>
</dbReference>
<keyword evidence="1" id="KW-1133">Transmembrane helix</keyword>
<evidence type="ECO:0000313" key="2">
    <source>
        <dbReference type="EMBL" id="CAE07962.1"/>
    </source>
</evidence>
<dbReference type="AlphaFoldDB" id="Q7U692"/>
<evidence type="ECO:0000313" key="3">
    <source>
        <dbReference type="Proteomes" id="UP000001422"/>
    </source>
</evidence>
<evidence type="ECO:0000256" key="1">
    <source>
        <dbReference type="SAM" id="Phobius"/>
    </source>
</evidence>
<accession>Q7U692</accession>
<dbReference type="STRING" id="84588.SYNW1447"/>